<evidence type="ECO:0000256" key="5">
    <source>
        <dbReference type="ARBA" id="ARBA00022692"/>
    </source>
</evidence>
<dbReference type="GO" id="GO:0071972">
    <property type="term" value="F:peptidoglycan L,D-transpeptidase activity"/>
    <property type="evidence" value="ECO:0007669"/>
    <property type="project" value="TreeGrafter"/>
</dbReference>
<organism evidence="14 15">
    <name type="scientific">Paenibacillus urinalis</name>
    <dbReference type="NCBI Taxonomy" id="521520"/>
    <lineage>
        <taxon>Bacteria</taxon>
        <taxon>Bacillati</taxon>
        <taxon>Bacillota</taxon>
        <taxon>Bacilli</taxon>
        <taxon>Bacillales</taxon>
        <taxon>Paenibacillaceae</taxon>
        <taxon>Paenibacillus</taxon>
    </lineage>
</organism>
<evidence type="ECO:0000256" key="7">
    <source>
        <dbReference type="ARBA" id="ARBA00022984"/>
    </source>
</evidence>
<evidence type="ECO:0000259" key="13">
    <source>
        <dbReference type="Pfam" id="PF03717"/>
    </source>
</evidence>
<evidence type="ECO:0000256" key="4">
    <source>
        <dbReference type="ARBA" id="ARBA00022475"/>
    </source>
</evidence>
<dbReference type="InterPro" id="IPR005311">
    <property type="entry name" value="PBP_dimer"/>
</dbReference>
<feature type="transmembrane region" description="Helical" evidence="11">
    <location>
        <begin position="21"/>
        <end position="41"/>
    </location>
</feature>
<evidence type="ECO:0000256" key="6">
    <source>
        <dbReference type="ARBA" id="ARBA00022960"/>
    </source>
</evidence>
<evidence type="ECO:0000256" key="8">
    <source>
        <dbReference type="ARBA" id="ARBA00022989"/>
    </source>
</evidence>
<comment type="subcellular location">
    <subcellularLocation>
        <location evidence="2">Cell membrane</location>
    </subcellularLocation>
    <subcellularLocation>
        <location evidence="1">Membrane</location>
        <topology evidence="1">Single-pass membrane protein</topology>
    </subcellularLocation>
</comment>
<evidence type="ECO:0000313" key="14">
    <source>
        <dbReference type="EMBL" id="WDH81958.1"/>
    </source>
</evidence>
<dbReference type="RefSeq" id="WP_047913544.1">
    <property type="nucleotide sequence ID" value="NZ_CP118101.1"/>
</dbReference>
<dbReference type="SUPFAM" id="SSF56519">
    <property type="entry name" value="Penicillin binding protein dimerisation domain"/>
    <property type="match status" value="1"/>
</dbReference>
<name>A0AAX3MX89_9BACL</name>
<protein>
    <submittedName>
        <fullName evidence="14">Penicillin-binding transpeptidase domain-containing protein</fullName>
    </submittedName>
</protein>
<comment type="similarity">
    <text evidence="3">Belongs to the transpeptidase family.</text>
</comment>
<feature type="domain" description="Penicillin-binding protein transpeptidase" evidence="12">
    <location>
        <begin position="320"/>
        <end position="656"/>
    </location>
</feature>
<dbReference type="PANTHER" id="PTHR30627:SF2">
    <property type="entry name" value="PEPTIDOGLYCAN D,D-TRANSPEPTIDASE MRDA"/>
    <property type="match status" value="1"/>
</dbReference>
<dbReference type="GO" id="GO:0008360">
    <property type="term" value="P:regulation of cell shape"/>
    <property type="evidence" value="ECO:0007669"/>
    <property type="project" value="UniProtKB-KW"/>
</dbReference>
<dbReference type="EMBL" id="CP118101">
    <property type="protein sequence ID" value="WDH81958.1"/>
    <property type="molecule type" value="Genomic_DNA"/>
</dbReference>
<reference evidence="14" key="1">
    <citation type="submission" date="2023-02" db="EMBL/GenBank/DDBJ databases">
        <title>Pathogen: clinical or host-associated sample.</title>
        <authorList>
            <person name="Hergert J."/>
            <person name="Casey R."/>
            <person name="Wagner J."/>
            <person name="Young E.L."/>
            <person name="Oakeson K.F."/>
        </authorList>
    </citation>
    <scope>NUCLEOTIDE SEQUENCE</scope>
    <source>
        <strain evidence="14">2022CK-00830</strain>
    </source>
</reference>
<keyword evidence="9 11" id="KW-0472">Membrane</keyword>
<sequence>MNRYEQEQERLLKANKRSFRLNLTFFAAFLLFCVLIVRLAFLQFVEGAELTALEHGENRKAVPMMPVRGTIFDATHTPLAYSEPSHSLYLTLYKNYGNAEGIPSASRIEMNLLAEEIAAVFRQYGHADAEEITAGDIVNKLDLNYSKAGGYVPRLIKSNLSSEEVAYFLQHKERFKGIDIVEETVRRYHKDSLAVQTVGYLYKFKGAKVESLYEQMDQRNAEMAVQQPGLFYQENELVGFGGLELQYQEELRGESGYWLIPVDPRNMPIGPAELVPPKKGHHLYTTLHKDVQKAAEQAILDQIEALRSSGKSESKNASTGYAVAMEVDTGHVIAMASMPDYDTNVWEQGGVSPEIYDQIRHIYQNGTIRSFFPSDKTNTPESVVLLGSTVKPLSVLIGLKEGLISPSTTYNDLGSAEFGRDGSRVSNSGGAVMGRLTVQDAIRRSSNAFMVDLIGEELYRRYGSKGVDIWDEYMKEFGLGVATGVDLPNEFRGRIEYRQEGQTALASLAFASFGQQGKYTTMQLAQYAAMLANKGKRMEPHLVKEIRDSAGNVVNKIEPKVLNEAKFDDGYWSIIHRGMDTNVGAAFNGFPYDFARKTGTSQQMIYPGNGQGPINVDNGVFIAFAPRENPKLAVAVVIPQGGFGASSAAPVARKIFDAYDKYYGLDGTPAASQQDRKRNSN</sequence>
<dbReference type="InterPro" id="IPR001460">
    <property type="entry name" value="PCN-bd_Tpept"/>
</dbReference>
<keyword evidence="10" id="KW-0961">Cell wall biogenesis/degradation</keyword>
<evidence type="ECO:0000256" key="10">
    <source>
        <dbReference type="ARBA" id="ARBA00023316"/>
    </source>
</evidence>
<keyword evidence="7" id="KW-0573">Peptidoglycan synthesis</keyword>
<dbReference type="GO" id="GO:0008658">
    <property type="term" value="F:penicillin binding"/>
    <property type="evidence" value="ECO:0007669"/>
    <property type="project" value="InterPro"/>
</dbReference>
<dbReference type="Pfam" id="PF03717">
    <property type="entry name" value="PBP_dimer"/>
    <property type="match status" value="1"/>
</dbReference>
<dbReference type="SUPFAM" id="SSF56601">
    <property type="entry name" value="beta-lactamase/transpeptidase-like"/>
    <property type="match status" value="1"/>
</dbReference>
<proteinExistence type="inferred from homology"/>
<dbReference type="Proteomes" id="UP001220962">
    <property type="component" value="Chromosome"/>
</dbReference>
<evidence type="ECO:0000256" key="2">
    <source>
        <dbReference type="ARBA" id="ARBA00004236"/>
    </source>
</evidence>
<dbReference type="Gene3D" id="3.90.1310.10">
    <property type="entry name" value="Penicillin-binding protein 2a (Domain 2)"/>
    <property type="match status" value="1"/>
</dbReference>
<gene>
    <name evidence="14" type="ORF">PUW23_21065</name>
</gene>
<evidence type="ECO:0000256" key="11">
    <source>
        <dbReference type="SAM" id="Phobius"/>
    </source>
</evidence>
<dbReference type="GO" id="GO:0005886">
    <property type="term" value="C:plasma membrane"/>
    <property type="evidence" value="ECO:0007669"/>
    <property type="project" value="UniProtKB-SubCell"/>
</dbReference>
<dbReference type="PANTHER" id="PTHR30627">
    <property type="entry name" value="PEPTIDOGLYCAN D,D-TRANSPEPTIDASE"/>
    <property type="match status" value="1"/>
</dbReference>
<feature type="domain" description="Penicillin-binding protein dimerisation" evidence="13">
    <location>
        <begin position="66"/>
        <end position="267"/>
    </location>
</feature>
<evidence type="ECO:0000256" key="1">
    <source>
        <dbReference type="ARBA" id="ARBA00004167"/>
    </source>
</evidence>
<dbReference type="InterPro" id="IPR036138">
    <property type="entry name" value="PBP_dimer_sf"/>
</dbReference>
<dbReference type="Pfam" id="PF00905">
    <property type="entry name" value="Transpeptidase"/>
    <property type="match status" value="1"/>
</dbReference>
<dbReference type="InterPro" id="IPR050515">
    <property type="entry name" value="Beta-lactam/transpept"/>
</dbReference>
<dbReference type="AlphaFoldDB" id="A0AAX3MX89"/>
<keyword evidence="8 11" id="KW-1133">Transmembrane helix</keyword>
<evidence type="ECO:0000256" key="3">
    <source>
        <dbReference type="ARBA" id="ARBA00007171"/>
    </source>
</evidence>
<dbReference type="GO" id="GO:0071555">
    <property type="term" value="P:cell wall organization"/>
    <property type="evidence" value="ECO:0007669"/>
    <property type="project" value="UniProtKB-KW"/>
</dbReference>
<keyword evidence="4" id="KW-1003">Cell membrane</keyword>
<evidence type="ECO:0000259" key="12">
    <source>
        <dbReference type="Pfam" id="PF00905"/>
    </source>
</evidence>
<dbReference type="InterPro" id="IPR012338">
    <property type="entry name" value="Beta-lactam/transpept-like"/>
</dbReference>
<evidence type="ECO:0000256" key="9">
    <source>
        <dbReference type="ARBA" id="ARBA00023136"/>
    </source>
</evidence>
<accession>A0AAX3MX89</accession>
<keyword evidence="5 11" id="KW-0812">Transmembrane</keyword>
<dbReference type="Gene3D" id="3.40.710.10">
    <property type="entry name" value="DD-peptidase/beta-lactamase superfamily"/>
    <property type="match status" value="1"/>
</dbReference>
<dbReference type="GO" id="GO:0009252">
    <property type="term" value="P:peptidoglycan biosynthetic process"/>
    <property type="evidence" value="ECO:0007669"/>
    <property type="project" value="UniProtKB-KW"/>
</dbReference>
<keyword evidence="6" id="KW-0133">Cell shape</keyword>
<evidence type="ECO:0000313" key="15">
    <source>
        <dbReference type="Proteomes" id="UP001220962"/>
    </source>
</evidence>